<evidence type="ECO:0000313" key="2">
    <source>
        <dbReference type="EMBL" id="KAK3700606.1"/>
    </source>
</evidence>
<dbReference type="EMBL" id="JAWDGP010007907">
    <property type="protein sequence ID" value="KAK3700606.1"/>
    <property type="molecule type" value="Genomic_DNA"/>
</dbReference>
<dbReference type="CDD" id="cd08241">
    <property type="entry name" value="QOR1"/>
    <property type="match status" value="1"/>
</dbReference>
<comment type="caution">
    <text evidence="2">The sequence shown here is derived from an EMBL/GenBank/DDBJ whole genome shotgun (WGS) entry which is preliminary data.</text>
</comment>
<dbReference type="Gene3D" id="3.90.180.10">
    <property type="entry name" value="Medium-chain alcohol dehydrogenases, catalytic domain"/>
    <property type="match status" value="1"/>
</dbReference>
<dbReference type="GO" id="GO:0016491">
    <property type="term" value="F:oxidoreductase activity"/>
    <property type="evidence" value="ECO:0007669"/>
    <property type="project" value="InterPro"/>
</dbReference>
<dbReference type="InterPro" id="IPR051397">
    <property type="entry name" value="Zn-ADH-like_protein"/>
</dbReference>
<evidence type="ECO:0000259" key="1">
    <source>
        <dbReference type="SMART" id="SM00829"/>
    </source>
</evidence>
<dbReference type="InterPro" id="IPR020843">
    <property type="entry name" value="ER"/>
</dbReference>
<sequence>MPFHTPPEVLLRQCVRSGKNMTSQIIASSSCSGNQVRNYRAAVVKQLGQPMVVESLPAPKSLKAKEVLISTHAIGLNFADILQWKGQYQIKKELPFVPGAEISGKVIDVGENVKSYKPGDRVVAIGVNGGFAEMCVADSQLVFPVPDHLSLMEAAGALICYSTAMMGFTRKAGLREGESVLVTAAAGATGLAAVDIAKNLFNCKVIGVCGGQDKCQFLRDRGVDHTVDYRTEKIRDRVKEITSGKGVDVAVDQVGGETLLDCVKSLGFEGRALTVGYASGSIPKIPANLMLLKSSSLIGVFWGSYVQANPSAFRESITSVIQGLNEGKLKPYVGTTFSLDQINEAFEHILNRKNIGKTVIAVREENTPPGV</sequence>
<reference evidence="2" key="1">
    <citation type="journal article" date="2023" name="G3 (Bethesda)">
        <title>A reference genome for the long-term kleptoplast-retaining sea slug Elysia crispata morphotype clarki.</title>
        <authorList>
            <person name="Eastman K.E."/>
            <person name="Pendleton A.L."/>
            <person name="Shaikh M.A."/>
            <person name="Suttiyut T."/>
            <person name="Ogas R."/>
            <person name="Tomko P."/>
            <person name="Gavelis G."/>
            <person name="Widhalm J.R."/>
            <person name="Wisecaver J.H."/>
        </authorList>
    </citation>
    <scope>NUCLEOTIDE SEQUENCE</scope>
    <source>
        <strain evidence="2">ECLA1</strain>
    </source>
</reference>
<proteinExistence type="predicted"/>
<keyword evidence="3" id="KW-1185">Reference proteome</keyword>
<dbReference type="SMART" id="SM00829">
    <property type="entry name" value="PKS_ER"/>
    <property type="match status" value="1"/>
</dbReference>
<dbReference type="GO" id="GO:0005739">
    <property type="term" value="C:mitochondrion"/>
    <property type="evidence" value="ECO:0007669"/>
    <property type="project" value="TreeGrafter"/>
</dbReference>
<feature type="domain" description="Enoyl reductase (ER)" evidence="1">
    <location>
        <begin position="45"/>
        <end position="360"/>
    </location>
</feature>
<dbReference type="SUPFAM" id="SSF50129">
    <property type="entry name" value="GroES-like"/>
    <property type="match status" value="1"/>
</dbReference>
<protein>
    <recommendedName>
        <fullName evidence="1">Enoyl reductase (ER) domain-containing protein</fullName>
    </recommendedName>
</protein>
<dbReference type="InterPro" id="IPR013154">
    <property type="entry name" value="ADH-like_N"/>
</dbReference>
<dbReference type="Proteomes" id="UP001283361">
    <property type="component" value="Unassembled WGS sequence"/>
</dbReference>
<gene>
    <name evidence="2" type="ORF">RRG08_032407</name>
</gene>
<dbReference type="PANTHER" id="PTHR43677:SF4">
    <property type="entry name" value="QUINONE OXIDOREDUCTASE-LIKE PROTEIN 2"/>
    <property type="match status" value="1"/>
</dbReference>
<dbReference type="SUPFAM" id="SSF51735">
    <property type="entry name" value="NAD(P)-binding Rossmann-fold domains"/>
    <property type="match status" value="1"/>
</dbReference>
<dbReference type="Gene3D" id="3.40.50.720">
    <property type="entry name" value="NAD(P)-binding Rossmann-like Domain"/>
    <property type="match status" value="1"/>
</dbReference>
<dbReference type="InterPro" id="IPR011032">
    <property type="entry name" value="GroES-like_sf"/>
</dbReference>
<dbReference type="Pfam" id="PF00107">
    <property type="entry name" value="ADH_zinc_N"/>
    <property type="match status" value="1"/>
</dbReference>
<dbReference type="AlphaFoldDB" id="A0AAE0XPJ5"/>
<accession>A0AAE0XPJ5</accession>
<name>A0AAE0XPJ5_9GAST</name>
<evidence type="ECO:0000313" key="3">
    <source>
        <dbReference type="Proteomes" id="UP001283361"/>
    </source>
</evidence>
<dbReference type="InterPro" id="IPR013149">
    <property type="entry name" value="ADH-like_C"/>
</dbReference>
<dbReference type="InterPro" id="IPR036291">
    <property type="entry name" value="NAD(P)-bd_dom_sf"/>
</dbReference>
<dbReference type="PANTHER" id="PTHR43677">
    <property type="entry name" value="SHORT-CHAIN DEHYDROGENASE/REDUCTASE"/>
    <property type="match status" value="1"/>
</dbReference>
<organism evidence="2 3">
    <name type="scientific">Elysia crispata</name>
    <name type="common">lettuce slug</name>
    <dbReference type="NCBI Taxonomy" id="231223"/>
    <lineage>
        <taxon>Eukaryota</taxon>
        <taxon>Metazoa</taxon>
        <taxon>Spiralia</taxon>
        <taxon>Lophotrochozoa</taxon>
        <taxon>Mollusca</taxon>
        <taxon>Gastropoda</taxon>
        <taxon>Heterobranchia</taxon>
        <taxon>Euthyneura</taxon>
        <taxon>Panpulmonata</taxon>
        <taxon>Sacoglossa</taxon>
        <taxon>Placobranchoidea</taxon>
        <taxon>Plakobranchidae</taxon>
        <taxon>Elysia</taxon>
    </lineage>
</organism>
<dbReference type="Pfam" id="PF08240">
    <property type="entry name" value="ADH_N"/>
    <property type="match status" value="1"/>
</dbReference>